<dbReference type="Proteomes" id="UP000824782">
    <property type="component" value="Unassembled WGS sequence"/>
</dbReference>
<dbReference type="Pfam" id="PF05296">
    <property type="entry name" value="TAS2R"/>
    <property type="match status" value="1"/>
</dbReference>
<evidence type="ECO:0000256" key="13">
    <source>
        <dbReference type="SAM" id="Phobius"/>
    </source>
</evidence>
<evidence type="ECO:0000256" key="9">
    <source>
        <dbReference type="ARBA" id="ARBA00023170"/>
    </source>
</evidence>
<evidence type="ECO:0000256" key="2">
    <source>
        <dbReference type="ARBA" id="ARBA00007376"/>
    </source>
</evidence>
<dbReference type="GO" id="GO:0016020">
    <property type="term" value="C:membrane"/>
    <property type="evidence" value="ECO:0007669"/>
    <property type="project" value="UniProtKB-SubCell"/>
</dbReference>
<feature type="transmembrane region" description="Helical" evidence="13">
    <location>
        <begin position="131"/>
        <end position="156"/>
    </location>
</feature>
<keyword evidence="5 12" id="KW-0812">Transmembrane</keyword>
<dbReference type="GO" id="GO:0033038">
    <property type="term" value="F:bitter taste receptor activity"/>
    <property type="evidence" value="ECO:0007669"/>
    <property type="project" value="InterPro"/>
</dbReference>
<dbReference type="InterPro" id="IPR007960">
    <property type="entry name" value="TAS2R"/>
</dbReference>
<gene>
    <name evidence="14" type="ORF">GDO81_021945</name>
</gene>
<name>A0AAV6Z5B7_ENGPU</name>
<feature type="transmembrane region" description="Helical" evidence="13">
    <location>
        <begin position="45"/>
        <end position="64"/>
    </location>
</feature>
<keyword evidence="10 12" id="KW-0807">Transducer</keyword>
<keyword evidence="15" id="KW-1185">Reference proteome</keyword>
<keyword evidence="3 12" id="KW-0919">Taste</keyword>
<comment type="caution">
    <text evidence="14">The sequence shown here is derived from an EMBL/GenBank/DDBJ whole genome shotgun (WGS) entry which is preliminary data.</text>
</comment>
<evidence type="ECO:0000256" key="4">
    <source>
        <dbReference type="ARBA" id="ARBA00022606"/>
    </source>
</evidence>
<evidence type="ECO:0000313" key="14">
    <source>
        <dbReference type="EMBL" id="KAG8544764.1"/>
    </source>
</evidence>
<comment type="subcellular location">
    <subcellularLocation>
        <location evidence="1 12">Membrane</location>
        <topology evidence="1 12">Multi-pass membrane protein</topology>
    </subcellularLocation>
</comment>
<keyword evidence="7 12" id="KW-0297">G-protein coupled receptor</keyword>
<dbReference type="GO" id="GO:0004930">
    <property type="term" value="F:G protein-coupled receptor activity"/>
    <property type="evidence" value="ECO:0007669"/>
    <property type="project" value="UniProtKB-KW"/>
</dbReference>
<proteinExistence type="inferred from homology"/>
<organism evidence="14 15">
    <name type="scientific">Engystomops pustulosus</name>
    <name type="common">Tungara frog</name>
    <name type="synonym">Physalaemus pustulosus</name>
    <dbReference type="NCBI Taxonomy" id="76066"/>
    <lineage>
        <taxon>Eukaryota</taxon>
        <taxon>Metazoa</taxon>
        <taxon>Chordata</taxon>
        <taxon>Craniata</taxon>
        <taxon>Vertebrata</taxon>
        <taxon>Euteleostomi</taxon>
        <taxon>Amphibia</taxon>
        <taxon>Batrachia</taxon>
        <taxon>Anura</taxon>
        <taxon>Neobatrachia</taxon>
        <taxon>Hyloidea</taxon>
        <taxon>Leptodactylidae</taxon>
        <taxon>Leiuperinae</taxon>
        <taxon>Engystomops</taxon>
    </lineage>
</organism>
<dbReference type="PANTHER" id="PTHR11394:SF47">
    <property type="entry name" value="TASTE RECEPTOR TYPE 2 MEMBER 40"/>
    <property type="match status" value="1"/>
</dbReference>
<reference evidence="14" key="1">
    <citation type="thesis" date="2020" institute="ProQuest LLC" country="789 East Eisenhower Parkway, Ann Arbor, MI, USA">
        <title>Comparative Genomics and Chromosome Evolution.</title>
        <authorList>
            <person name="Mudd A.B."/>
        </authorList>
    </citation>
    <scope>NUCLEOTIDE SEQUENCE</scope>
    <source>
        <strain evidence="14">237g6f4</strain>
        <tissue evidence="14">Blood</tissue>
    </source>
</reference>
<dbReference type="EMBL" id="WNYA01002010">
    <property type="protein sequence ID" value="KAG8544764.1"/>
    <property type="molecule type" value="Genomic_DNA"/>
</dbReference>
<keyword evidence="6 13" id="KW-1133">Transmembrane helix</keyword>
<evidence type="ECO:0000256" key="1">
    <source>
        <dbReference type="ARBA" id="ARBA00004141"/>
    </source>
</evidence>
<feature type="transmembrane region" description="Helical" evidence="13">
    <location>
        <begin position="84"/>
        <end position="110"/>
    </location>
</feature>
<feature type="transmembrane region" description="Helical" evidence="13">
    <location>
        <begin position="176"/>
        <end position="209"/>
    </location>
</feature>
<evidence type="ECO:0000256" key="6">
    <source>
        <dbReference type="ARBA" id="ARBA00022989"/>
    </source>
</evidence>
<feature type="transmembrane region" description="Helical" evidence="13">
    <location>
        <begin position="12"/>
        <end position="33"/>
    </location>
</feature>
<evidence type="ECO:0000256" key="12">
    <source>
        <dbReference type="RuleBase" id="RU004424"/>
    </source>
</evidence>
<evidence type="ECO:0000256" key="5">
    <source>
        <dbReference type="ARBA" id="ARBA00022692"/>
    </source>
</evidence>
<evidence type="ECO:0000256" key="8">
    <source>
        <dbReference type="ARBA" id="ARBA00023136"/>
    </source>
</evidence>
<keyword evidence="8 12" id="KW-0472">Membrane</keyword>
<protein>
    <recommendedName>
        <fullName evidence="12">Taste receptor type 2</fullName>
    </recommendedName>
</protein>
<comment type="similarity">
    <text evidence="2 11">Belongs to the G-protein coupled receptor T2R family.</text>
</comment>
<sequence>MMEIDQTFLQLFKYSGLSSGTYLYVFIAVVSYRTWLSDGSQHPQGLLLFSIGLSNAIFEGYHLIYDILLDIGPGDLSDFNVCTVFMFCLSLSCIFFGVCQISMLCSFYCIKLISSQHWIIQVLKSRLPSTLPWIISGAVVMSIVVLVVSFGLIFIWVPVDDDNSTFCKAILDNSDFIAITLTLTSINYLVALPFCLILVSLSCTTFSLIQHVRRTISLDRSHLEAHIDAAKTMILLLTLNTSFYVSKLVKELGVLSYPLDLICEVLYYLFWPLQALTLIFRTKKLHRSFIWCLHRRSSEQM</sequence>
<keyword evidence="9 12" id="KW-0675">Receptor</keyword>
<dbReference type="AlphaFoldDB" id="A0AAV6Z5B7"/>
<dbReference type="PANTHER" id="PTHR11394">
    <property type="entry name" value="TASTE RECEPTOR TYPE 2"/>
    <property type="match status" value="1"/>
</dbReference>
<evidence type="ECO:0000256" key="7">
    <source>
        <dbReference type="ARBA" id="ARBA00023040"/>
    </source>
</evidence>
<evidence type="ECO:0000256" key="10">
    <source>
        <dbReference type="ARBA" id="ARBA00023224"/>
    </source>
</evidence>
<keyword evidence="4 12" id="KW-0716">Sensory transduction</keyword>
<evidence type="ECO:0000256" key="3">
    <source>
        <dbReference type="ARBA" id="ARBA00022480"/>
    </source>
</evidence>
<evidence type="ECO:0000256" key="11">
    <source>
        <dbReference type="RuleBase" id="RU004423"/>
    </source>
</evidence>
<evidence type="ECO:0000313" key="15">
    <source>
        <dbReference type="Proteomes" id="UP000824782"/>
    </source>
</evidence>
<accession>A0AAV6Z5B7</accession>